<dbReference type="AlphaFoldDB" id="A0A2T9K3D5"/>
<feature type="region of interest" description="Disordered" evidence="1">
    <location>
        <begin position="51"/>
        <end position="97"/>
    </location>
</feature>
<feature type="compositionally biased region" description="Basic and acidic residues" evidence="1">
    <location>
        <begin position="87"/>
        <end position="97"/>
    </location>
</feature>
<evidence type="ECO:0000256" key="1">
    <source>
        <dbReference type="SAM" id="MobiDB-lite"/>
    </source>
</evidence>
<keyword evidence="4" id="KW-1185">Reference proteome</keyword>
<name>A0A2T9K3D5_9CAUL</name>
<proteinExistence type="predicted"/>
<feature type="transmembrane region" description="Helical" evidence="2">
    <location>
        <begin position="6"/>
        <end position="28"/>
    </location>
</feature>
<dbReference type="OrthoDB" id="9852127at2"/>
<evidence type="ECO:0000313" key="4">
    <source>
        <dbReference type="Proteomes" id="UP000245073"/>
    </source>
</evidence>
<keyword evidence="2" id="KW-1133">Transmembrane helix</keyword>
<evidence type="ECO:0000313" key="3">
    <source>
        <dbReference type="EMBL" id="PVM90321.1"/>
    </source>
</evidence>
<accession>A0A2T9K3D5</accession>
<protein>
    <submittedName>
        <fullName evidence="3">Uncharacterized protein</fullName>
    </submittedName>
</protein>
<gene>
    <name evidence="3" type="ORF">DDF67_10360</name>
</gene>
<keyword evidence="2" id="KW-0812">Transmembrane</keyword>
<feature type="compositionally biased region" description="Pro residues" evidence="1">
    <location>
        <begin position="57"/>
        <end position="73"/>
    </location>
</feature>
<dbReference type="RefSeq" id="WP_109100823.1">
    <property type="nucleotide sequence ID" value="NZ_QDKQ01000035.1"/>
</dbReference>
<reference evidence="3 4" key="1">
    <citation type="submission" date="2018-04" db="EMBL/GenBank/DDBJ databases">
        <title>The genome sequence of Caulobacter sp. 744.</title>
        <authorList>
            <person name="Gao J."/>
            <person name="Sun J."/>
        </authorList>
    </citation>
    <scope>NUCLEOTIDE SEQUENCE [LARGE SCALE GENOMIC DNA]</scope>
    <source>
        <strain evidence="3 4">774</strain>
    </source>
</reference>
<comment type="caution">
    <text evidence="3">The sequence shown here is derived from an EMBL/GenBank/DDBJ whole genome shotgun (WGS) entry which is preliminary data.</text>
</comment>
<dbReference type="EMBL" id="QDKQ01000035">
    <property type="protein sequence ID" value="PVM90321.1"/>
    <property type="molecule type" value="Genomic_DNA"/>
</dbReference>
<keyword evidence="2" id="KW-0472">Membrane</keyword>
<sequence length="97" mass="10331">MENHLQLTAIILATGFFVICVAVAAFLIPAWAKSFDRTAVKAMLKTPDIEMRMNTTPPAPSTPPVVAPSPAPAPKAITHQPPSHDALSCEKTDKRAA</sequence>
<organism evidence="3 4">
    <name type="scientific">Caulobacter endophyticus</name>
    <dbReference type="NCBI Taxonomy" id="2172652"/>
    <lineage>
        <taxon>Bacteria</taxon>
        <taxon>Pseudomonadati</taxon>
        <taxon>Pseudomonadota</taxon>
        <taxon>Alphaproteobacteria</taxon>
        <taxon>Caulobacterales</taxon>
        <taxon>Caulobacteraceae</taxon>
        <taxon>Caulobacter</taxon>
    </lineage>
</organism>
<evidence type="ECO:0000256" key="2">
    <source>
        <dbReference type="SAM" id="Phobius"/>
    </source>
</evidence>
<dbReference type="Proteomes" id="UP000245073">
    <property type="component" value="Unassembled WGS sequence"/>
</dbReference>